<dbReference type="InterPro" id="IPR008920">
    <property type="entry name" value="TF_FadR/GntR_C"/>
</dbReference>
<dbReference type="SMART" id="SM00345">
    <property type="entry name" value="HTH_GNTR"/>
    <property type="match status" value="1"/>
</dbReference>
<dbReference type="EMBL" id="NOKA02000016">
    <property type="protein sequence ID" value="RDY31375.1"/>
    <property type="molecule type" value="Genomic_DNA"/>
</dbReference>
<accession>A0A255IBU6</accession>
<dbReference type="PANTHER" id="PTHR43537:SF54">
    <property type="entry name" value="TRANSCRIPTIONAL REGULATOR, GNTR FAMILY"/>
    <property type="match status" value="1"/>
</dbReference>
<dbReference type="Pfam" id="PF07729">
    <property type="entry name" value="FCD"/>
    <property type="match status" value="1"/>
</dbReference>
<proteinExistence type="predicted"/>
<evidence type="ECO:0000256" key="2">
    <source>
        <dbReference type="ARBA" id="ARBA00023125"/>
    </source>
</evidence>
<keyword evidence="3" id="KW-0804">Transcription</keyword>
<dbReference type="CDD" id="cd07377">
    <property type="entry name" value="WHTH_GntR"/>
    <property type="match status" value="1"/>
</dbReference>
<keyword evidence="7" id="KW-1185">Reference proteome</keyword>
<evidence type="ECO:0000313" key="8">
    <source>
        <dbReference type="Proteomes" id="UP000247523"/>
    </source>
</evidence>
<gene>
    <name evidence="5" type="ORF">C8E03_11416</name>
    <name evidence="6" type="ORF">CG710_009650</name>
</gene>
<keyword evidence="5" id="KW-0670">Pyruvate</keyword>
<dbReference type="InterPro" id="IPR011711">
    <property type="entry name" value="GntR_C"/>
</dbReference>
<reference evidence="6" key="3">
    <citation type="submission" date="2018-07" db="EMBL/GenBank/DDBJ databases">
        <authorList>
            <person name="Quirk P.G."/>
            <person name="Krulwich T.A."/>
        </authorList>
    </citation>
    <scope>NUCLEOTIDE SEQUENCE</scope>
    <source>
        <strain evidence="6">CCRI-19302</strain>
    </source>
</reference>
<dbReference type="GO" id="GO:0003700">
    <property type="term" value="F:DNA-binding transcription factor activity"/>
    <property type="evidence" value="ECO:0007669"/>
    <property type="project" value="InterPro"/>
</dbReference>
<reference evidence="5 8" key="2">
    <citation type="submission" date="2018-05" db="EMBL/GenBank/DDBJ databases">
        <title>Genomic Encyclopedia of Type Strains, Phase IV (KMG-IV): sequencing the most valuable type-strain genomes for metagenomic binning, comparative biology and taxonomic classification.</title>
        <authorList>
            <person name="Goeker M."/>
        </authorList>
    </citation>
    <scope>NUCLEOTIDE SEQUENCE [LARGE SCALE GENOMIC DNA]</scope>
    <source>
        <strain evidence="5 8">DSM 28816</strain>
    </source>
</reference>
<dbReference type="SUPFAM" id="SSF48008">
    <property type="entry name" value="GntR ligand-binding domain-like"/>
    <property type="match status" value="1"/>
</dbReference>
<comment type="caution">
    <text evidence="6">The sequence shown here is derived from an EMBL/GenBank/DDBJ whole genome shotgun (WGS) entry which is preliminary data.</text>
</comment>
<dbReference type="PANTHER" id="PTHR43537">
    <property type="entry name" value="TRANSCRIPTIONAL REGULATOR, GNTR FAMILY"/>
    <property type="match status" value="1"/>
</dbReference>
<evidence type="ECO:0000256" key="3">
    <source>
        <dbReference type="ARBA" id="ARBA00023163"/>
    </source>
</evidence>
<evidence type="ECO:0000313" key="5">
    <source>
        <dbReference type="EMBL" id="PXV85939.1"/>
    </source>
</evidence>
<evidence type="ECO:0000313" key="7">
    <source>
        <dbReference type="Proteomes" id="UP000216411"/>
    </source>
</evidence>
<reference evidence="6 7" key="1">
    <citation type="journal article" date="2017" name="Genome Announc.">
        <title>Draft Genome Sequence of a Sporulating and Motile Strain of Lachnotalea glycerini Isolated from Water in Quebec City, Canada.</title>
        <authorList>
            <person name="Maheux A.F."/>
            <person name="Boudreau D.K."/>
            <person name="Berube E."/>
            <person name="Boissinot M."/>
            <person name="Raymond F."/>
            <person name="Brodeur S."/>
            <person name="Corbeil J."/>
            <person name="Isabel S."/>
            <person name="Omar R.F."/>
            <person name="Bergeron M.G."/>
        </authorList>
    </citation>
    <scope>NUCLEOTIDE SEQUENCE [LARGE SCALE GENOMIC DNA]</scope>
    <source>
        <strain evidence="6 7">CCRI-19302</strain>
    </source>
</reference>
<dbReference type="GO" id="GO:0003677">
    <property type="term" value="F:DNA binding"/>
    <property type="evidence" value="ECO:0007669"/>
    <property type="project" value="UniProtKB-KW"/>
</dbReference>
<dbReference type="InterPro" id="IPR036390">
    <property type="entry name" value="WH_DNA-bd_sf"/>
</dbReference>
<feature type="domain" description="HTH gntR-type" evidence="4">
    <location>
        <begin position="14"/>
        <end position="82"/>
    </location>
</feature>
<dbReference type="RefSeq" id="WP_094378276.1">
    <property type="nucleotide sequence ID" value="NZ_NOKA02000016.1"/>
</dbReference>
<keyword evidence="1" id="KW-0805">Transcription regulation</keyword>
<dbReference type="PRINTS" id="PR00035">
    <property type="entry name" value="HTHGNTR"/>
</dbReference>
<dbReference type="OrthoDB" id="1972820at2"/>
<dbReference type="AlphaFoldDB" id="A0A255IBU6"/>
<sequence>MNEKNVSLKPIERKSLYLKISDSIYSYIKVNRLQPGDKLPSERDMSAMLQTSRNSVREALRILEDRGLIYVKTGRGVFIKDPYGEKSTLSIRLDNCSMADIQELQYTLEHQAILNAINHATKEEKEELIDIASEMVKLSQENIYSHTLDHGFHSKLYESGNNTAIYQIIINIREDRFVRQQDSKSGNDSIWLPTVSKHLELANAIYRKDIKAAFQAVDEINDYGFNLKSEQ</sequence>
<dbReference type="SUPFAM" id="SSF46785">
    <property type="entry name" value="Winged helix' DNA-binding domain"/>
    <property type="match status" value="1"/>
</dbReference>
<dbReference type="Gene3D" id="1.20.120.530">
    <property type="entry name" value="GntR ligand-binding domain-like"/>
    <property type="match status" value="1"/>
</dbReference>
<dbReference type="Pfam" id="PF00392">
    <property type="entry name" value="GntR"/>
    <property type="match status" value="1"/>
</dbReference>
<dbReference type="Gene3D" id="1.10.10.10">
    <property type="entry name" value="Winged helix-like DNA-binding domain superfamily/Winged helix DNA-binding domain"/>
    <property type="match status" value="1"/>
</dbReference>
<dbReference type="Proteomes" id="UP000247523">
    <property type="component" value="Unassembled WGS sequence"/>
</dbReference>
<name>A0A255IBU6_9FIRM</name>
<dbReference type="PROSITE" id="PS50949">
    <property type="entry name" value="HTH_GNTR"/>
    <property type="match status" value="1"/>
</dbReference>
<dbReference type="EMBL" id="QICS01000014">
    <property type="protein sequence ID" value="PXV85939.1"/>
    <property type="molecule type" value="Genomic_DNA"/>
</dbReference>
<keyword evidence="2" id="KW-0238">DNA-binding</keyword>
<protein>
    <submittedName>
        <fullName evidence="6">FadR family transcriptional regulator</fullName>
    </submittedName>
    <submittedName>
        <fullName evidence="5">GntR family transcriptional repressor for pyruvate dehydrogenase complex</fullName>
    </submittedName>
</protein>
<evidence type="ECO:0000256" key="1">
    <source>
        <dbReference type="ARBA" id="ARBA00023015"/>
    </source>
</evidence>
<evidence type="ECO:0000259" key="4">
    <source>
        <dbReference type="PROSITE" id="PS50949"/>
    </source>
</evidence>
<organism evidence="6 7">
    <name type="scientific">Lachnotalea glycerini</name>
    <dbReference type="NCBI Taxonomy" id="1763509"/>
    <lineage>
        <taxon>Bacteria</taxon>
        <taxon>Bacillati</taxon>
        <taxon>Bacillota</taxon>
        <taxon>Clostridia</taxon>
        <taxon>Lachnospirales</taxon>
        <taxon>Lachnospiraceae</taxon>
        <taxon>Lachnotalea</taxon>
    </lineage>
</organism>
<dbReference type="Proteomes" id="UP000216411">
    <property type="component" value="Unassembled WGS sequence"/>
</dbReference>
<dbReference type="InterPro" id="IPR036388">
    <property type="entry name" value="WH-like_DNA-bd_sf"/>
</dbReference>
<dbReference type="InterPro" id="IPR000524">
    <property type="entry name" value="Tscrpt_reg_HTH_GntR"/>
</dbReference>
<evidence type="ECO:0000313" key="6">
    <source>
        <dbReference type="EMBL" id="RDY31375.1"/>
    </source>
</evidence>